<evidence type="ECO:0000313" key="3">
    <source>
        <dbReference type="Proteomes" id="UP001374535"/>
    </source>
</evidence>
<feature type="compositionally biased region" description="Basic and acidic residues" evidence="1">
    <location>
        <begin position="138"/>
        <end position="151"/>
    </location>
</feature>
<organism evidence="2 3">
    <name type="scientific">Vigna mungo</name>
    <name type="common">Black gram</name>
    <name type="synonym">Phaseolus mungo</name>
    <dbReference type="NCBI Taxonomy" id="3915"/>
    <lineage>
        <taxon>Eukaryota</taxon>
        <taxon>Viridiplantae</taxon>
        <taxon>Streptophyta</taxon>
        <taxon>Embryophyta</taxon>
        <taxon>Tracheophyta</taxon>
        <taxon>Spermatophyta</taxon>
        <taxon>Magnoliopsida</taxon>
        <taxon>eudicotyledons</taxon>
        <taxon>Gunneridae</taxon>
        <taxon>Pentapetalae</taxon>
        <taxon>rosids</taxon>
        <taxon>fabids</taxon>
        <taxon>Fabales</taxon>
        <taxon>Fabaceae</taxon>
        <taxon>Papilionoideae</taxon>
        <taxon>50 kb inversion clade</taxon>
        <taxon>NPAAA clade</taxon>
        <taxon>indigoferoid/millettioid clade</taxon>
        <taxon>Phaseoleae</taxon>
        <taxon>Vigna</taxon>
    </lineage>
</organism>
<feature type="region of interest" description="Disordered" evidence="1">
    <location>
        <begin position="106"/>
        <end position="174"/>
    </location>
</feature>
<sequence>MEKLFSVVDEQTRVLVDMRTSINELKKSVEAKNEDKSEDFLEQPFCGSEGHFQSTLLQDDHQTPMFEGGIEMKNITVRNVVKVFKADIGPPTEELFNAFSRPEIRPHPSAKILNNNKDVGPSKKACTSASNNASTTDNDSRQRKKNEEKKSLGTAQRFAERGKPSGGKPPGGKSVTSGGCLLGLELFSAQKHTFHPSGVDLEMLLGEARDNKPVISNRPFSPRDRVKGRPRKIKFVPGAQDHREIDKEGELFHQHPDVKSDKPKPDIRVKFKNRLWVVKTIKANRALLRLEIVRVGDKKFQHLLMGVWALPGQANDVKEALAGRIQEGTPTDGWSKDPHLLTSAKQVWVRLVTLNKCY</sequence>
<accession>A0AAQ3NB30</accession>
<feature type="compositionally biased region" description="Polar residues" evidence="1">
    <location>
        <begin position="125"/>
        <end position="137"/>
    </location>
</feature>
<keyword evidence="3" id="KW-1185">Reference proteome</keyword>
<gene>
    <name evidence="2" type="ORF">V8G54_018932</name>
</gene>
<dbReference type="AlphaFoldDB" id="A0AAQ3NB30"/>
<dbReference type="EMBL" id="CP144695">
    <property type="protein sequence ID" value="WVZ05586.1"/>
    <property type="molecule type" value="Genomic_DNA"/>
</dbReference>
<evidence type="ECO:0000256" key="1">
    <source>
        <dbReference type="SAM" id="MobiDB-lite"/>
    </source>
</evidence>
<dbReference type="Proteomes" id="UP001374535">
    <property type="component" value="Chromosome 6"/>
</dbReference>
<reference evidence="2 3" key="1">
    <citation type="journal article" date="2023" name="Life. Sci Alliance">
        <title>Evolutionary insights into 3D genome organization and epigenetic landscape of Vigna mungo.</title>
        <authorList>
            <person name="Junaid A."/>
            <person name="Singh B."/>
            <person name="Bhatia S."/>
        </authorList>
    </citation>
    <scope>NUCLEOTIDE SEQUENCE [LARGE SCALE GENOMIC DNA]</scope>
    <source>
        <strain evidence="2">Urdbean</strain>
    </source>
</reference>
<proteinExistence type="predicted"/>
<evidence type="ECO:0000313" key="2">
    <source>
        <dbReference type="EMBL" id="WVZ05586.1"/>
    </source>
</evidence>
<name>A0AAQ3NB30_VIGMU</name>
<protein>
    <submittedName>
        <fullName evidence="2">Uncharacterized protein</fullName>
    </submittedName>
</protein>